<sequence>MKAGRAFGCLFWALLYCVLYLDLVNASEEELLDFDFADAKELDAAAASNDDWQLADEQLAAQQAEKKLEDNMLDFSVDLDEPEPEKQLPQFDWRERVLRTALSKALTDRALRQKFAEVMPILRVLSSQQRLALSALISAQMNAKQGHELRLEQVRMMFGDDKKLLLPIVYDLANLVKSSARKYIQLSDDLAAIALRQTPLQKRKDLLTVEESEQDDSVGTIDVSGQPAADQEQAASSLEDFFEEMQSVVLDPQMINEALTAPQPLPAPKANATRGRRVRRAANEFVHKLTRSVPVSVSEQQLLGGAAGRTIKLNTTAFQLPSATATASTLPPTPTQSYEEIEDLAFAGLNGTQLPISADERLYEVSNGNSSSSSSSAEEPLPSPEELIAGPRYRSHKRPPASHKMPPIKRKRVQNSPYSRSRPKTSASAHSPVVVGHKKCERFTNNMCIRTDDYPL</sequence>
<dbReference type="Proteomes" id="UP000009192">
    <property type="component" value="Unassembled WGS sequence"/>
</dbReference>
<dbReference type="InterPro" id="IPR056200">
    <property type="entry name" value="NT_N"/>
</dbReference>
<feature type="compositionally biased region" description="Basic residues" evidence="1">
    <location>
        <begin position="393"/>
        <end position="413"/>
    </location>
</feature>
<dbReference type="FunCoup" id="B4KX90">
    <property type="interactions" value="29"/>
</dbReference>
<organism evidence="4 5">
    <name type="scientific">Drosophila mojavensis</name>
    <name type="common">Fruit fly</name>
    <dbReference type="NCBI Taxonomy" id="7230"/>
    <lineage>
        <taxon>Eukaryota</taxon>
        <taxon>Metazoa</taxon>
        <taxon>Ecdysozoa</taxon>
        <taxon>Arthropoda</taxon>
        <taxon>Hexapoda</taxon>
        <taxon>Insecta</taxon>
        <taxon>Pterygota</taxon>
        <taxon>Neoptera</taxon>
        <taxon>Endopterygota</taxon>
        <taxon>Diptera</taxon>
        <taxon>Brachycera</taxon>
        <taxon>Muscomorpha</taxon>
        <taxon>Ephydroidea</taxon>
        <taxon>Drosophilidae</taxon>
        <taxon>Drosophila</taxon>
    </lineage>
</organism>
<dbReference type="Pfam" id="PF24103">
    <property type="entry name" value="NT_N"/>
    <property type="match status" value="1"/>
</dbReference>
<dbReference type="KEGG" id="dmo:Dmoj_GI12585"/>
<dbReference type="EMBL" id="CH933809">
    <property type="protein sequence ID" value="EDW17548.1"/>
    <property type="molecule type" value="Genomic_DNA"/>
</dbReference>
<dbReference type="OMA" id="APPHKKC"/>
<feature type="domain" description="Neurotrophin 1 N-terminal" evidence="3">
    <location>
        <begin position="93"/>
        <end position="184"/>
    </location>
</feature>
<evidence type="ECO:0000313" key="4">
    <source>
        <dbReference type="EMBL" id="EDW17548.1"/>
    </source>
</evidence>
<name>B4KX90_DROMO</name>
<dbReference type="HOGENOM" id="CLU_601678_0_0_1"/>
<proteinExistence type="predicted"/>
<evidence type="ECO:0000259" key="3">
    <source>
        <dbReference type="Pfam" id="PF24103"/>
    </source>
</evidence>
<feature type="signal peptide" evidence="2">
    <location>
        <begin position="1"/>
        <end position="26"/>
    </location>
</feature>
<reference evidence="4 5" key="1">
    <citation type="journal article" date="2007" name="Nature">
        <title>Evolution of genes and genomes on the Drosophila phylogeny.</title>
        <authorList>
            <consortium name="Drosophila 12 Genomes Consortium"/>
            <person name="Clark A.G."/>
            <person name="Eisen M.B."/>
            <person name="Smith D.R."/>
            <person name="Bergman C.M."/>
            <person name="Oliver B."/>
            <person name="Markow T.A."/>
            <person name="Kaufman T.C."/>
            <person name="Kellis M."/>
            <person name="Gelbart W."/>
            <person name="Iyer V.N."/>
            <person name="Pollard D.A."/>
            <person name="Sackton T.B."/>
            <person name="Larracuente A.M."/>
            <person name="Singh N.D."/>
            <person name="Abad J.P."/>
            <person name="Abt D.N."/>
            <person name="Adryan B."/>
            <person name="Aguade M."/>
            <person name="Akashi H."/>
            <person name="Anderson W.W."/>
            <person name="Aquadro C.F."/>
            <person name="Ardell D.H."/>
            <person name="Arguello R."/>
            <person name="Artieri C.G."/>
            <person name="Barbash D.A."/>
            <person name="Barker D."/>
            <person name="Barsanti P."/>
            <person name="Batterham P."/>
            <person name="Batzoglou S."/>
            <person name="Begun D."/>
            <person name="Bhutkar A."/>
            <person name="Blanco E."/>
            <person name="Bosak S.A."/>
            <person name="Bradley R.K."/>
            <person name="Brand A.D."/>
            <person name="Brent M.R."/>
            <person name="Brooks A.N."/>
            <person name="Brown R.H."/>
            <person name="Butlin R.K."/>
            <person name="Caggese C."/>
            <person name="Calvi B.R."/>
            <person name="Bernardo de Carvalho A."/>
            <person name="Caspi A."/>
            <person name="Castrezana S."/>
            <person name="Celniker S.E."/>
            <person name="Chang J.L."/>
            <person name="Chapple C."/>
            <person name="Chatterji S."/>
            <person name="Chinwalla A."/>
            <person name="Civetta A."/>
            <person name="Clifton S.W."/>
            <person name="Comeron J.M."/>
            <person name="Costello J.C."/>
            <person name="Coyne J.A."/>
            <person name="Daub J."/>
            <person name="David R.G."/>
            <person name="Delcher A.L."/>
            <person name="Delehaunty K."/>
            <person name="Do C.B."/>
            <person name="Ebling H."/>
            <person name="Edwards K."/>
            <person name="Eickbush T."/>
            <person name="Evans J.D."/>
            <person name="Filipski A."/>
            <person name="Findeiss S."/>
            <person name="Freyhult E."/>
            <person name="Fulton L."/>
            <person name="Fulton R."/>
            <person name="Garcia A.C."/>
            <person name="Gardiner A."/>
            <person name="Garfield D.A."/>
            <person name="Garvin B.E."/>
            <person name="Gibson G."/>
            <person name="Gilbert D."/>
            <person name="Gnerre S."/>
            <person name="Godfrey J."/>
            <person name="Good R."/>
            <person name="Gotea V."/>
            <person name="Gravely B."/>
            <person name="Greenberg A.J."/>
            <person name="Griffiths-Jones S."/>
            <person name="Gross S."/>
            <person name="Guigo R."/>
            <person name="Gustafson E.A."/>
            <person name="Haerty W."/>
            <person name="Hahn M.W."/>
            <person name="Halligan D.L."/>
            <person name="Halpern A.L."/>
            <person name="Halter G.M."/>
            <person name="Han M.V."/>
            <person name="Heger A."/>
            <person name="Hillier L."/>
            <person name="Hinrichs A.S."/>
            <person name="Holmes I."/>
            <person name="Hoskins R.A."/>
            <person name="Hubisz M.J."/>
            <person name="Hultmark D."/>
            <person name="Huntley M.A."/>
            <person name="Jaffe D.B."/>
            <person name="Jagadeeshan S."/>
            <person name="Jeck W.R."/>
            <person name="Johnson J."/>
            <person name="Jones C.D."/>
            <person name="Jordan W.C."/>
            <person name="Karpen G.H."/>
            <person name="Kataoka E."/>
            <person name="Keightley P.D."/>
            <person name="Kheradpour P."/>
            <person name="Kirkness E.F."/>
            <person name="Koerich L.B."/>
            <person name="Kristiansen K."/>
            <person name="Kudrna D."/>
            <person name="Kulathinal R.J."/>
            <person name="Kumar S."/>
            <person name="Kwok R."/>
            <person name="Lander E."/>
            <person name="Langley C.H."/>
            <person name="Lapoint R."/>
            <person name="Lazzaro B.P."/>
            <person name="Lee S.J."/>
            <person name="Levesque L."/>
            <person name="Li R."/>
            <person name="Lin C.F."/>
            <person name="Lin M.F."/>
            <person name="Lindblad-Toh K."/>
            <person name="Llopart A."/>
            <person name="Long M."/>
            <person name="Low L."/>
            <person name="Lozovsky E."/>
            <person name="Lu J."/>
            <person name="Luo M."/>
            <person name="Machado C.A."/>
            <person name="Makalowski W."/>
            <person name="Marzo M."/>
            <person name="Matsuda M."/>
            <person name="Matzkin L."/>
            <person name="McAllister B."/>
            <person name="McBride C.S."/>
            <person name="McKernan B."/>
            <person name="McKernan K."/>
            <person name="Mendez-Lago M."/>
            <person name="Minx P."/>
            <person name="Mollenhauer M.U."/>
            <person name="Montooth K."/>
            <person name="Mount S.M."/>
            <person name="Mu X."/>
            <person name="Myers E."/>
            <person name="Negre B."/>
            <person name="Newfeld S."/>
            <person name="Nielsen R."/>
            <person name="Noor M.A."/>
            <person name="O'Grady P."/>
            <person name="Pachter L."/>
            <person name="Papaceit M."/>
            <person name="Parisi M.J."/>
            <person name="Parisi M."/>
            <person name="Parts L."/>
            <person name="Pedersen J.S."/>
            <person name="Pesole G."/>
            <person name="Phillippy A.M."/>
            <person name="Ponting C.P."/>
            <person name="Pop M."/>
            <person name="Porcelli D."/>
            <person name="Powell J.R."/>
            <person name="Prohaska S."/>
            <person name="Pruitt K."/>
            <person name="Puig M."/>
            <person name="Quesneville H."/>
            <person name="Ram K.R."/>
            <person name="Rand D."/>
            <person name="Rasmussen M.D."/>
            <person name="Reed L.K."/>
            <person name="Reenan R."/>
            <person name="Reily A."/>
            <person name="Remington K.A."/>
            <person name="Rieger T.T."/>
            <person name="Ritchie M.G."/>
            <person name="Robin C."/>
            <person name="Rogers Y.H."/>
            <person name="Rohde C."/>
            <person name="Rozas J."/>
            <person name="Rubenfield M.J."/>
            <person name="Ruiz A."/>
            <person name="Russo S."/>
            <person name="Salzberg S.L."/>
            <person name="Sanchez-Gracia A."/>
            <person name="Saranga D.J."/>
            <person name="Sato H."/>
            <person name="Schaeffer S.W."/>
            <person name="Schatz M.C."/>
            <person name="Schlenke T."/>
            <person name="Schwartz R."/>
            <person name="Segarra C."/>
            <person name="Singh R.S."/>
            <person name="Sirot L."/>
            <person name="Sirota M."/>
            <person name="Sisneros N.B."/>
            <person name="Smith C.D."/>
            <person name="Smith T.F."/>
            <person name="Spieth J."/>
            <person name="Stage D.E."/>
            <person name="Stark A."/>
            <person name="Stephan W."/>
            <person name="Strausberg R.L."/>
            <person name="Strempel S."/>
            <person name="Sturgill D."/>
            <person name="Sutton G."/>
            <person name="Sutton G.G."/>
            <person name="Tao W."/>
            <person name="Teichmann S."/>
            <person name="Tobari Y.N."/>
            <person name="Tomimura Y."/>
            <person name="Tsolas J.M."/>
            <person name="Valente V.L."/>
            <person name="Venter E."/>
            <person name="Venter J.C."/>
            <person name="Vicario S."/>
            <person name="Vieira F.G."/>
            <person name="Vilella A.J."/>
            <person name="Villasante A."/>
            <person name="Walenz B."/>
            <person name="Wang J."/>
            <person name="Wasserman M."/>
            <person name="Watts T."/>
            <person name="Wilson D."/>
            <person name="Wilson R.K."/>
            <person name="Wing R.A."/>
            <person name="Wolfner M.F."/>
            <person name="Wong A."/>
            <person name="Wong G.K."/>
            <person name="Wu C.I."/>
            <person name="Wu G."/>
            <person name="Yamamoto D."/>
            <person name="Yang H.P."/>
            <person name="Yang S.P."/>
            <person name="Yorke J.A."/>
            <person name="Yoshida K."/>
            <person name="Zdobnov E."/>
            <person name="Zhang P."/>
            <person name="Zhang Y."/>
            <person name="Zimin A.V."/>
            <person name="Baldwin J."/>
            <person name="Abdouelleil A."/>
            <person name="Abdulkadir J."/>
            <person name="Abebe A."/>
            <person name="Abera B."/>
            <person name="Abreu J."/>
            <person name="Acer S.C."/>
            <person name="Aftuck L."/>
            <person name="Alexander A."/>
            <person name="An P."/>
            <person name="Anderson E."/>
            <person name="Anderson S."/>
            <person name="Arachi H."/>
            <person name="Azer M."/>
            <person name="Bachantsang P."/>
            <person name="Barry A."/>
            <person name="Bayul T."/>
            <person name="Berlin A."/>
            <person name="Bessette D."/>
            <person name="Bloom T."/>
            <person name="Blye J."/>
            <person name="Boguslavskiy L."/>
            <person name="Bonnet C."/>
            <person name="Boukhgalter B."/>
            <person name="Bourzgui I."/>
            <person name="Brown A."/>
            <person name="Cahill P."/>
            <person name="Channer S."/>
            <person name="Cheshatsang Y."/>
            <person name="Chuda L."/>
            <person name="Citroen M."/>
            <person name="Collymore A."/>
            <person name="Cooke P."/>
            <person name="Costello M."/>
            <person name="D'Aco K."/>
            <person name="Daza R."/>
            <person name="De Haan G."/>
            <person name="DeGray S."/>
            <person name="DeMaso C."/>
            <person name="Dhargay N."/>
            <person name="Dooley K."/>
            <person name="Dooley E."/>
            <person name="Doricent M."/>
            <person name="Dorje P."/>
            <person name="Dorjee K."/>
            <person name="Dupes A."/>
            <person name="Elong R."/>
            <person name="Falk J."/>
            <person name="Farina A."/>
            <person name="Faro S."/>
            <person name="Ferguson D."/>
            <person name="Fisher S."/>
            <person name="Foley C.D."/>
            <person name="Franke A."/>
            <person name="Friedrich D."/>
            <person name="Gadbois L."/>
            <person name="Gearin G."/>
            <person name="Gearin C.R."/>
            <person name="Giannoukos G."/>
            <person name="Goode T."/>
            <person name="Graham J."/>
            <person name="Grandbois E."/>
            <person name="Grewal S."/>
            <person name="Gyaltsen K."/>
            <person name="Hafez N."/>
            <person name="Hagos B."/>
            <person name="Hall J."/>
            <person name="Henson C."/>
            <person name="Hollinger A."/>
            <person name="Honan T."/>
            <person name="Huard M.D."/>
            <person name="Hughes L."/>
            <person name="Hurhula B."/>
            <person name="Husby M.E."/>
            <person name="Kamat A."/>
            <person name="Kanga B."/>
            <person name="Kashin S."/>
            <person name="Khazanovich D."/>
            <person name="Kisner P."/>
            <person name="Lance K."/>
            <person name="Lara M."/>
            <person name="Lee W."/>
            <person name="Lennon N."/>
            <person name="Letendre F."/>
            <person name="LeVine R."/>
            <person name="Lipovsky A."/>
            <person name="Liu X."/>
            <person name="Liu J."/>
            <person name="Liu S."/>
            <person name="Lokyitsang T."/>
            <person name="Lokyitsang Y."/>
            <person name="Lubonja R."/>
            <person name="Lui A."/>
            <person name="MacDonald P."/>
            <person name="Magnisalis V."/>
            <person name="Maru K."/>
            <person name="Matthews C."/>
            <person name="McCusker W."/>
            <person name="McDonough S."/>
            <person name="Mehta T."/>
            <person name="Meldrim J."/>
            <person name="Meneus L."/>
            <person name="Mihai O."/>
            <person name="Mihalev A."/>
            <person name="Mihova T."/>
            <person name="Mittelman R."/>
            <person name="Mlenga V."/>
            <person name="Montmayeur A."/>
            <person name="Mulrain L."/>
            <person name="Navidi A."/>
            <person name="Naylor J."/>
            <person name="Negash T."/>
            <person name="Nguyen T."/>
            <person name="Nguyen N."/>
            <person name="Nicol R."/>
            <person name="Norbu C."/>
            <person name="Norbu N."/>
            <person name="Novod N."/>
            <person name="O'Neill B."/>
            <person name="Osman S."/>
            <person name="Markiewicz E."/>
            <person name="Oyono O.L."/>
            <person name="Patti C."/>
            <person name="Phunkhang P."/>
            <person name="Pierre F."/>
            <person name="Priest M."/>
            <person name="Raghuraman S."/>
            <person name="Rege F."/>
            <person name="Reyes R."/>
            <person name="Rise C."/>
            <person name="Rogov P."/>
            <person name="Ross K."/>
            <person name="Ryan E."/>
            <person name="Settipalli S."/>
            <person name="Shea T."/>
            <person name="Sherpa N."/>
            <person name="Shi L."/>
            <person name="Shih D."/>
            <person name="Sparrow T."/>
            <person name="Spaulding J."/>
            <person name="Stalker J."/>
            <person name="Stange-Thomann N."/>
            <person name="Stavropoulos S."/>
            <person name="Stone C."/>
            <person name="Strader C."/>
            <person name="Tesfaye S."/>
            <person name="Thomson T."/>
            <person name="Thoulutsang Y."/>
            <person name="Thoulutsang D."/>
            <person name="Topham K."/>
            <person name="Topping I."/>
            <person name="Tsamla T."/>
            <person name="Vassiliev H."/>
            <person name="Vo A."/>
            <person name="Wangchuk T."/>
            <person name="Wangdi T."/>
            <person name="Weiand M."/>
            <person name="Wilkinson J."/>
            <person name="Wilson A."/>
            <person name="Yadav S."/>
            <person name="Young G."/>
            <person name="Yu Q."/>
            <person name="Zembek L."/>
            <person name="Zhong D."/>
            <person name="Zimmer A."/>
            <person name="Zwirko Z."/>
            <person name="Jaffe D.B."/>
            <person name="Alvarez P."/>
            <person name="Brockman W."/>
            <person name="Butler J."/>
            <person name="Chin C."/>
            <person name="Gnerre S."/>
            <person name="Grabherr M."/>
            <person name="Kleber M."/>
            <person name="Mauceli E."/>
            <person name="MacCallum I."/>
        </authorList>
    </citation>
    <scope>NUCLEOTIDE SEQUENCE [LARGE SCALE GENOMIC DNA]</scope>
    <source>
        <strain evidence="5">Tucson 15081-1352.22</strain>
    </source>
</reference>
<evidence type="ECO:0000256" key="2">
    <source>
        <dbReference type="SAM" id="SignalP"/>
    </source>
</evidence>
<evidence type="ECO:0000256" key="1">
    <source>
        <dbReference type="SAM" id="MobiDB-lite"/>
    </source>
</evidence>
<dbReference type="InParanoid" id="B4KX90"/>
<protein>
    <recommendedName>
        <fullName evidence="3">Neurotrophin 1 N-terminal domain-containing protein</fullName>
    </recommendedName>
</protein>
<dbReference type="eggNOG" id="ENOG502RZ0W">
    <property type="taxonomic scope" value="Eukaryota"/>
</dbReference>
<accession>B4KX90</accession>
<keyword evidence="5" id="KW-1185">Reference proteome</keyword>
<dbReference type="OrthoDB" id="8197497at2759"/>
<evidence type="ECO:0000313" key="5">
    <source>
        <dbReference type="Proteomes" id="UP000009192"/>
    </source>
</evidence>
<gene>
    <name evidence="4" type="primary">Dmoj\GI12585</name>
    <name evidence="4" type="ORF">Dmoj_GI12585</name>
</gene>
<feature type="region of interest" description="Disordered" evidence="1">
    <location>
        <begin position="365"/>
        <end position="434"/>
    </location>
</feature>
<feature type="compositionally biased region" description="Low complexity" evidence="1">
    <location>
        <begin position="370"/>
        <end position="387"/>
    </location>
</feature>
<feature type="compositionally biased region" description="Polar residues" evidence="1">
    <location>
        <begin position="414"/>
        <end position="429"/>
    </location>
</feature>
<dbReference type="PhylomeDB" id="B4KX90"/>
<feature type="chain" id="PRO_5002814871" description="Neurotrophin 1 N-terminal domain-containing protein" evidence="2">
    <location>
        <begin position="27"/>
        <end position="456"/>
    </location>
</feature>
<keyword evidence="2" id="KW-0732">Signal</keyword>
<dbReference type="AlphaFoldDB" id="B4KX90"/>